<protein>
    <submittedName>
        <fullName evidence="2">Trypsin-like serine protease</fullName>
    </submittedName>
</protein>
<sequence length="251" mass="25835">MKLLLCLLLLLPAARTGAEELVQTIDEIKPSVVGIGSLQQTRGPAIGFVGTGFVIGDGLTVVTAAHVVNDLINNGQSATLGVLIRNGEGAQFRSATVVALDKEHDLARLRIKGAALPALKLGDSGKVREGKALAFMGFPLGMVLGLHHVTHRCIVSAITPLATPAITAHQLDGKTARQLQQPGYSVFQLDGTAYPGSSGSPLFDPATGEVVGVVNMVFVKGVKESAITAPSGITYAIPANYLKASPASGGP</sequence>
<evidence type="ECO:0000256" key="1">
    <source>
        <dbReference type="SAM" id="SignalP"/>
    </source>
</evidence>
<feature type="chain" id="PRO_5026935599" evidence="1">
    <location>
        <begin position="19"/>
        <end position="251"/>
    </location>
</feature>
<dbReference type="SUPFAM" id="SSF50494">
    <property type="entry name" value="Trypsin-like serine proteases"/>
    <property type="match status" value="1"/>
</dbReference>
<keyword evidence="3" id="KW-1185">Reference proteome</keyword>
<dbReference type="AlphaFoldDB" id="A0A6L8KCE9"/>
<name>A0A6L8KCE9_9BURK</name>
<dbReference type="EMBL" id="WWCN01000003">
    <property type="protein sequence ID" value="MYM22111.1"/>
    <property type="molecule type" value="Genomic_DNA"/>
</dbReference>
<keyword evidence="2" id="KW-0378">Hydrolase</keyword>
<dbReference type="InterPro" id="IPR043504">
    <property type="entry name" value="Peptidase_S1_PA_chymotrypsin"/>
</dbReference>
<organism evidence="2 3">
    <name type="scientific">Duganella flavida</name>
    <dbReference type="NCBI Taxonomy" id="2692175"/>
    <lineage>
        <taxon>Bacteria</taxon>
        <taxon>Pseudomonadati</taxon>
        <taxon>Pseudomonadota</taxon>
        <taxon>Betaproteobacteria</taxon>
        <taxon>Burkholderiales</taxon>
        <taxon>Oxalobacteraceae</taxon>
        <taxon>Telluria group</taxon>
        <taxon>Duganella</taxon>
    </lineage>
</organism>
<keyword evidence="1" id="KW-0732">Signal</keyword>
<dbReference type="PANTHER" id="PTHR43019:SF23">
    <property type="entry name" value="PROTEASE DO-LIKE 5, CHLOROPLASTIC"/>
    <property type="match status" value="1"/>
</dbReference>
<accession>A0A6L8KCE9</accession>
<dbReference type="Gene3D" id="2.40.10.10">
    <property type="entry name" value="Trypsin-like serine proteases"/>
    <property type="match status" value="2"/>
</dbReference>
<evidence type="ECO:0000313" key="3">
    <source>
        <dbReference type="Proteomes" id="UP000479335"/>
    </source>
</evidence>
<dbReference type="GO" id="GO:0008233">
    <property type="term" value="F:peptidase activity"/>
    <property type="evidence" value="ECO:0007669"/>
    <property type="project" value="UniProtKB-KW"/>
</dbReference>
<proteinExistence type="predicted"/>
<feature type="signal peptide" evidence="1">
    <location>
        <begin position="1"/>
        <end position="18"/>
    </location>
</feature>
<dbReference type="GO" id="GO:0006508">
    <property type="term" value="P:proteolysis"/>
    <property type="evidence" value="ECO:0007669"/>
    <property type="project" value="UniProtKB-KW"/>
</dbReference>
<dbReference type="Proteomes" id="UP000479335">
    <property type="component" value="Unassembled WGS sequence"/>
</dbReference>
<dbReference type="PANTHER" id="PTHR43019">
    <property type="entry name" value="SERINE ENDOPROTEASE DEGS"/>
    <property type="match status" value="1"/>
</dbReference>
<dbReference type="InterPro" id="IPR009003">
    <property type="entry name" value="Peptidase_S1_PA"/>
</dbReference>
<evidence type="ECO:0000313" key="2">
    <source>
        <dbReference type="EMBL" id="MYM22111.1"/>
    </source>
</evidence>
<reference evidence="2 3" key="1">
    <citation type="submission" date="2019-12" db="EMBL/GenBank/DDBJ databases">
        <title>Novel species isolated from a subtropical stream in China.</title>
        <authorList>
            <person name="Lu H."/>
        </authorList>
    </citation>
    <scope>NUCLEOTIDE SEQUENCE [LARGE SCALE GENOMIC DNA]</scope>
    <source>
        <strain evidence="2 3">FT135W</strain>
    </source>
</reference>
<comment type="caution">
    <text evidence="2">The sequence shown here is derived from an EMBL/GenBank/DDBJ whole genome shotgun (WGS) entry which is preliminary data.</text>
</comment>
<dbReference type="RefSeq" id="WP_161005627.1">
    <property type="nucleotide sequence ID" value="NZ_WWCN01000003.1"/>
</dbReference>
<dbReference type="Pfam" id="PF13365">
    <property type="entry name" value="Trypsin_2"/>
    <property type="match status" value="1"/>
</dbReference>
<keyword evidence="2" id="KW-0645">Protease</keyword>
<gene>
    <name evidence="2" type="ORF">GTP46_05575</name>
</gene>